<name>A0ABT2S901_9FIRM</name>
<comment type="function">
    <text evidence="4">Catalyzes the formation of 4-diphosphocytidyl-2-C-methyl-D-erythritol from CTP and 2-C-methyl-D-erythritol 4-phosphate (MEP).</text>
</comment>
<comment type="pathway">
    <text evidence="4">Isoprenoid biosynthesis; isopentenyl diphosphate biosynthesis via DXP pathway; isopentenyl diphosphate from 1-deoxy-D-xylulose 5-phosphate: step 2/6.</text>
</comment>
<dbReference type="Pfam" id="PF01128">
    <property type="entry name" value="IspD"/>
    <property type="match status" value="1"/>
</dbReference>
<dbReference type="CDD" id="cd02516">
    <property type="entry name" value="CDP-ME_synthetase"/>
    <property type="match status" value="1"/>
</dbReference>
<comment type="caution">
    <text evidence="5">The sequence shown here is derived from an EMBL/GenBank/DDBJ whole genome shotgun (WGS) entry which is preliminary data.</text>
</comment>
<organism evidence="5 6">
    <name type="scientific">Dorea ammoniilytica</name>
    <dbReference type="NCBI Taxonomy" id="2981788"/>
    <lineage>
        <taxon>Bacteria</taxon>
        <taxon>Bacillati</taxon>
        <taxon>Bacillota</taxon>
        <taxon>Clostridia</taxon>
        <taxon>Lachnospirales</taxon>
        <taxon>Lachnospiraceae</taxon>
        <taxon>Dorea</taxon>
    </lineage>
</organism>
<dbReference type="InterPro" id="IPR001228">
    <property type="entry name" value="IspD"/>
</dbReference>
<feature type="site" description="Transition state stabilizer" evidence="4">
    <location>
        <position position="24"/>
    </location>
</feature>
<feature type="site" description="Transition state stabilizer" evidence="4">
    <location>
        <position position="17"/>
    </location>
</feature>
<dbReference type="InterPro" id="IPR029044">
    <property type="entry name" value="Nucleotide-diphossugar_trans"/>
</dbReference>
<dbReference type="Gene3D" id="3.90.550.10">
    <property type="entry name" value="Spore Coat Polysaccharide Biosynthesis Protein SpsA, Chain A"/>
    <property type="match status" value="1"/>
</dbReference>
<dbReference type="HAMAP" id="MF_00108">
    <property type="entry name" value="IspD"/>
    <property type="match status" value="1"/>
</dbReference>
<evidence type="ECO:0000256" key="1">
    <source>
        <dbReference type="ARBA" id="ARBA00022679"/>
    </source>
</evidence>
<comment type="catalytic activity">
    <reaction evidence="4">
        <text>2-C-methyl-D-erythritol 4-phosphate + CTP + H(+) = 4-CDP-2-C-methyl-D-erythritol + diphosphate</text>
        <dbReference type="Rhea" id="RHEA:13429"/>
        <dbReference type="ChEBI" id="CHEBI:15378"/>
        <dbReference type="ChEBI" id="CHEBI:33019"/>
        <dbReference type="ChEBI" id="CHEBI:37563"/>
        <dbReference type="ChEBI" id="CHEBI:57823"/>
        <dbReference type="ChEBI" id="CHEBI:58262"/>
        <dbReference type="EC" id="2.7.7.60"/>
    </reaction>
</comment>
<keyword evidence="3 4" id="KW-0414">Isoprene biosynthesis</keyword>
<gene>
    <name evidence="4 5" type="primary">ispD</name>
    <name evidence="5" type="ORF">OCV65_12625</name>
</gene>
<dbReference type="NCBIfam" id="TIGR00453">
    <property type="entry name" value="ispD"/>
    <property type="match status" value="1"/>
</dbReference>
<dbReference type="SUPFAM" id="SSF53448">
    <property type="entry name" value="Nucleotide-diphospho-sugar transferases"/>
    <property type="match status" value="1"/>
</dbReference>
<keyword evidence="6" id="KW-1185">Reference proteome</keyword>
<dbReference type="EC" id="2.7.7.60" evidence="4"/>
<sequence>MKDRCTAIVLAAGQGQRMKSKVKKQFLSIAGKPIVYYALQCFEKASFINNVILVTSEDCVDYCQKKIVEKYGFRKVEKVVVGGKERYDSVYAGLLACGETDYVYIHDGIRPFITRDILERALDGARETGACVVGMPSKDTVKIVDKEQFVTKTPKRSRMWAVQTPQVFRYSIIRQAHEKARLGRMDGVTDDSMLVEKYGDCKVKMVEGSYENLKITTMEDLFVAEVILRGNEL</sequence>
<feature type="site" description="Positions MEP for the nucleophilic attack" evidence="4">
    <location>
        <position position="156"/>
    </location>
</feature>
<protein>
    <recommendedName>
        <fullName evidence="4">2-C-methyl-D-erythritol 4-phosphate cytidylyltransferase</fullName>
        <ecNumber evidence="4">2.7.7.60</ecNumber>
    </recommendedName>
    <alternativeName>
        <fullName evidence="4">4-diphosphocytidyl-2C-methyl-D-erythritol synthase</fullName>
    </alternativeName>
    <alternativeName>
        <fullName evidence="4">MEP cytidylyltransferase</fullName>
        <shortName evidence="4">MCT</shortName>
    </alternativeName>
</protein>
<dbReference type="RefSeq" id="WP_262582341.1">
    <property type="nucleotide sequence ID" value="NZ_JAOQJV010000025.1"/>
</dbReference>
<evidence type="ECO:0000256" key="3">
    <source>
        <dbReference type="ARBA" id="ARBA00023229"/>
    </source>
</evidence>
<dbReference type="Proteomes" id="UP001207605">
    <property type="component" value="Unassembled WGS sequence"/>
</dbReference>
<dbReference type="InterPro" id="IPR050088">
    <property type="entry name" value="IspD/TarI_cytidylyltransf_bact"/>
</dbReference>
<comment type="similarity">
    <text evidence="4">Belongs to the IspD/TarI cytidylyltransferase family. IspD subfamily.</text>
</comment>
<evidence type="ECO:0000313" key="5">
    <source>
        <dbReference type="EMBL" id="MCU6701066.1"/>
    </source>
</evidence>
<feature type="site" description="Positions MEP for the nucleophilic attack" evidence="4">
    <location>
        <position position="214"/>
    </location>
</feature>
<accession>A0ABT2S901</accession>
<evidence type="ECO:0000313" key="6">
    <source>
        <dbReference type="Proteomes" id="UP001207605"/>
    </source>
</evidence>
<evidence type="ECO:0000256" key="2">
    <source>
        <dbReference type="ARBA" id="ARBA00022695"/>
    </source>
</evidence>
<evidence type="ECO:0000256" key="4">
    <source>
        <dbReference type="HAMAP-Rule" id="MF_00108"/>
    </source>
</evidence>
<proteinExistence type="inferred from homology"/>
<dbReference type="PANTHER" id="PTHR32125">
    <property type="entry name" value="2-C-METHYL-D-ERYTHRITOL 4-PHOSPHATE CYTIDYLYLTRANSFERASE, CHLOROPLASTIC"/>
    <property type="match status" value="1"/>
</dbReference>
<reference evidence="5 6" key="1">
    <citation type="journal article" date="2021" name="ISME Commun">
        <title>Automated analysis of genomic sequences facilitates high-throughput and comprehensive description of bacteria.</title>
        <authorList>
            <person name="Hitch T.C.A."/>
        </authorList>
    </citation>
    <scope>NUCLEOTIDE SEQUENCE [LARGE SCALE GENOMIC DNA]</scope>
    <source>
        <strain evidence="5 6">Sanger_02</strain>
    </source>
</reference>
<dbReference type="InterPro" id="IPR034683">
    <property type="entry name" value="IspD/TarI"/>
</dbReference>
<keyword evidence="1 4" id="KW-0808">Transferase</keyword>
<dbReference type="EMBL" id="JAOQJV010000025">
    <property type="protein sequence ID" value="MCU6701066.1"/>
    <property type="molecule type" value="Genomic_DNA"/>
</dbReference>
<dbReference type="GO" id="GO:0050518">
    <property type="term" value="F:2-C-methyl-D-erythritol 4-phosphate cytidylyltransferase activity"/>
    <property type="evidence" value="ECO:0007669"/>
    <property type="project" value="UniProtKB-EC"/>
</dbReference>
<keyword evidence="2 4" id="KW-0548">Nucleotidyltransferase</keyword>
<dbReference type="PANTHER" id="PTHR32125:SF4">
    <property type="entry name" value="2-C-METHYL-D-ERYTHRITOL 4-PHOSPHATE CYTIDYLYLTRANSFERASE, CHLOROPLASTIC"/>
    <property type="match status" value="1"/>
</dbReference>